<protein>
    <recommendedName>
        <fullName evidence="7">Deoxyuridine 5'-triphosphate nucleotidohydrolase</fullName>
        <shortName evidence="7">dUTPase</shortName>
        <ecNumber evidence="7">3.6.1.23</ecNumber>
    </recommendedName>
    <alternativeName>
        <fullName evidence="7">dUTP pyrophosphatase</fullName>
    </alternativeName>
</protein>
<dbReference type="FunFam" id="2.70.40.10:FF:000002">
    <property type="entry name" value="dUTP diphosphatase"/>
    <property type="match status" value="1"/>
</dbReference>
<evidence type="ECO:0000256" key="4">
    <source>
        <dbReference type="ARBA" id="ARBA00022842"/>
    </source>
</evidence>
<dbReference type="Gene3D" id="2.70.40.10">
    <property type="match status" value="1"/>
</dbReference>
<dbReference type="CDD" id="cd07557">
    <property type="entry name" value="trimeric_dUTPase"/>
    <property type="match status" value="1"/>
</dbReference>
<accession>A0A7C4Q3N1</accession>
<feature type="domain" description="dUTPase-like" evidence="8">
    <location>
        <begin position="41"/>
        <end position="172"/>
    </location>
</feature>
<dbReference type="PANTHER" id="PTHR11241:SF0">
    <property type="entry name" value="DEOXYURIDINE 5'-TRIPHOSPHATE NUCLEOTIDOHYDROLASE"/>
    <property type="match status" value="1"/>
</dbReference>
<comment type="caution">
    <text evidence="9">The sequence shown here is derived from an EMBL/GenBank/DDBJ whole genome shotgun (WGS) entry which is preliminary data.</text>
</comment>
<dbReference type="NCBIfam" id="NF001862">
    <property type="entry name" value="PRK00601.1"/>
    <property type="match status" value="1"/>
</dbReference>
<evidence type="ECO:0000256" key="2">
    <source>
        <dbReference type="ARBA" id="ARBA00022723"/>
    </source>
</evidence>
<evidence type="ECO:0000259" key="8">
    <source>
        <dbReference type="Pfam" id="PF00692"/>
    </source>
</evidence>
<dbReference type="InterPro" id="IPR036157">
    <property type="entry name" value="dUTPase-like_sf"/>
</dbReference>
<keyword evidence="5 7" id="KW-0546">Nucleotide metabolism</keyword>
<feature type="binding site" evidence="7">
    <location>
        <begin position="93"/>
        <end position="95"/>
    </location>
    <ligand>
        <name>substrate</name>
    </ligand>
</feature>
<dbReference type="PANTHER" id="PTHR11241">
    <property type="entry name" value="DEOXYURIDINE 5'-TRIPHOSPHATE NUCLEOTIDOHYDROLASE"/>
    <property type="match status" value="1"/>
</dbReference>
<evidence type="ECO:0000256" key="6">
    <source>
        <dbReference type="ARBA" id="ARBA00047686"/>
    </source>
</evidence>
<name>A0A7C4Q3N1_9CHLR</name>
<dbReference type="Pfam" id="PF00692">
    <property type="entry name" value="dUTPase"/>
    <property type="match status" value="1"/>
</dbReference>
<comment type="pathway">
    <text evidence="7">Pyrimidine metabolism; dUMP biosynthesis; dUMP from dCTP (dUTP route): step 2/2.</text>
</comment>
<organism evidence="9">
    <name type="scientific">Bellilinea caldifistulae</name>
    <dbReference type="NCBI Taxonomy" id="360411"/>
    <lineage>
        <taxon>Bacteria</taxon>
        <taxon>Bacillati</taxon>
        <taxon>Chloroflexota</taxon>
        <taxon>Anaerolineae</taxon>
        <taxon>Anaerolineales</taxon>
        <taxon>Anaerolineaceae</taxon>
        <taxon>Bellilinea</taxon>
    </lineage>
</organism>
<reference evidence="9" key="1">
    <citation type="journal article" date="2020" name="mSystems">
        <title>Genome- and Community-Level Interaction Insights into Carbon Utilization and Element Cycling Functions of Hydrothermarchaeota in Hydrothermal Sediment.</title>
        <authorList>
            <person name="Zhou Z."/>
            <person name="Liu Y."/>
            <person name="Xu W."/>
            <person name="Pan J."/>
            <person name="Luo Z.H."/>
            <person name="Li M."/>
        </authorList>
    </citation>
    <scope>NUCLEOTIDE SEQUENCE [LARGE SCALE GENOMIC DNA]</scope>
    <source>
        <strain evidence="9">SpSt-556</strain>
    </source>
</reference>
<dbReference type="GO" id="GO:0004170">
    <property type="term" value="F:dUTP diphosphatase activity"/>
    <property type="evidence" value="ECO:0007669"/>
    <property type="project" value="UniProtKB-UniRule"/>
</dbReference>
<dbReference type="InterPro" id="IPR008181">
    <property type="entry name" value="dUTPase"/>
</dbReference>
<comment type="catalytic activity">
    <reaction evidence="6 7">
        <text>dUTP + H2O = dUMP + diphosphate + H(+)</text>
        <dbReference type="Rhea" id="RHEA:10248"/>
        <dbReference type="ChEBI" id="CHEBI:15377"/>
        <dbReference type="ChEBI" id="CHEBI:15378"/>
        <dbReference type="ChEBI" id="CHEBI:33019"/>
        <dbReference type="ChEBI" id="CHEBI:61555"/>
        <dbReference type="ChEBI" id="CHEBI:246422"/>
        <dbReference type="EC" id="3.6.1.23"/>
    </reaction>
</comment>
<feature type="binding site" evidence="7">
    <location>
        <position position="106"/>
    </location>
    <ligand>
        <name>substrate</name>
    </ligand>
</feature>
<comment type="similarity">
    <text evidence="1 7">Belongs to the dUTPase family.</text>
</comment>
<dbReference type="InterPro" id="IPR029054">
    <property type="entry name" value="dUTPase-like"/>
</dbReference>
<sequence length="177" mass="19196">MRFRTSVSSKPSIRSGWGCERGELCVHIRVLIQREPDAADLPLPQYATPGSAGADLYAAIDEPVILQPGERRKISTGIRIALPPGYEAQVRPRSGLAERYGLGMVNAPGTIDSDYRGVVQVILINLGQEPITIRRGDRIAQMVIAPVARAVWQEVDALPETERAEGGFGSTGFSTEK</sequence>
<dbReference type="EC" id="3.6.1.23" evidence="7"/>
<comment type="cofactor">
    <cofactor evidence="7">
        <name>Mg(2+)</name>
        <dbReference type="ChEBI" id="CHEBI:18420"/>
    </cofactor>
</comment>
<dbReference type="UniPathway" id="UPA00610">
    <property type="reaction ID" value="UER00666"/>
</dbReference>
<keyword evidence="4 7" id="KW-0460">Magnesium</keyword>
<keyword evidence="2 7" id="KW-0479">Metal-binding</keyword>
<dbReference type="HAMAP" id="MF_00116">
    <property type="entry name" value="dUTPase_bact"/>
    <property type="match status" value="1"/>
</dbReference>
<proteinExistence type="inferred from homology"/>
<evidence type="ECO:0000256" key="7">
    <source>
        <dbReference type="HAMAP-Rule" id="MF_00116"/>
    </source>
</evidence>
<evidence type="ECO:0000256" key="3">
    <source>
        <dbReference type="ARBA" id="ARBA00022801"/>
    </source>
</evidence>
<evidence type="ECO:0000313" key="9">
    <source>
        <dbReference type="EMBL" id="HGS88627.1"/>
    </source>
</evidence>
<dbReference type="GO" id="GO:0006226">
    <property type="term" value="P:dUMP biosynthetic process"/>
    <property type="evidence" value="ECO:0007669"/>
    <property type="project" value="UniProtKB-UniRule"/>
</dbReference>
<evidence type="ECO:0000256" key="1">
    <source>
        <dbReference type="ARBA" id="ARBA00006581"/>
    </source>
</evidence>
<dbReference type="SUPFAM" id="SSF51283">
    <property type="entry name" value="dUTPase-like"/>
    <property type="match status" value="1"/>
</dbReference>
<dbReference type="GO" id="GO:0046081">
    <property type="term" value="P:dUTP catabolic process"/>
    <property type="evidence" value="ECO:0007669"/>
    <property type="project" value="InterPro"/>
</dbReference>
<comment type="function">
    <text evidence="7">This enzyme is involved in nucleotide metabolism: it produces dUMP, the immediate precursor of thymidine nucleotides and it decreases the intracellular concentration of dUTP so that uracil cannot be incorporated into DNA.</text>
</comment>
<gene>
    <name evidence="7" type="primary">dut</name>
    <name evidence="9" type="ORF">ENT17_13575</name>
</gene>
<keyword evidence="3 7" id="KW-0378">Hydrolase</keyword>
<dbReference type="NCBIfam" id="TIGR00576">
    <property type="entry name" value="dut"/>
    <property type="match status" value="1"/>
</dbReference>
<comment type="caution">
    <text evidence="7">Lacks conserved residue(s) required for the propagation of feature annotation.</text>
</comment>
<evidence type="ECO:0000256" key="5">
    <source>
        <dbReference type="ARBA" id="ARBA00023080"/>
    </source>
</evidence>
<dbReference type="EMBL" id="DSXR01000130">
    <property type="protein sequence ID" value="HGS88627.1"/>
    <property type="molecule type" value="Genomic_DNA"/>
</dbReference>
<dbReference type="InterPro" id="IPR033704">
    <property type="entry name" value="dUTPase_trimeric"/>
</dbReference>
<dbReference type="AlphaFoldDB" id="A0A7C4Q3N1"/>
<feature type="binding site" evidence="7">
    <location>
        <begin position="110"/>
        <end position="112"/>
    </location>
    <ligand>
        <name>substrate</name>
    </ligand>
</feature>
<dbReference type="GO" id="GO:0000287">
    <property type="term" value="F:magnesium ion binding"/>
    <property type="evidence" value="ECO:0007669"/>
    <property type="project" value="UniProtKB-UniRule"/>
</dbReference>